<comment type="caution">
    <text evidence="2">The sequence shown here is derived from an EMBL/GenBank/DDBJ whole genome shotgun (WGS) entry which is preliminary data.</text>
</comment>
<evidence type="ECO:0000256" key="1">
    <source>
        <dbReference type="SAM" id="Phobius"/>
    </source>
</evidence>
<accession>A0A1F7I794</accession>
<dbReference type="InterPro" id="IPR014717">
    <property type="entry name" value="Transl_elong_EF1B/ribsomal_bS6"/>
</dbReference>
<keyword evidence="1" id="KW-1133">Transmembrane helix</keyword>
<dbReference type="STRING" id="1802055.A3A74_03595"/>
<evidence type="ECO:0000313" key="3">
    <source>
        <dbReference type="Proteomes" id="UP000179270"/>
    </source>
</evidence>
<name>A0A1F7I794_9BACT</name>
<reference evidence="2 3" key="1">
    <citation type="journal article" date="2016" name="Nat. Commun.">
        <title>Thousands of microbial genomes shed light on interconnected biogeochemical processes in an aquifer system.</title>
        <authorList>
            <person name="Anantharaman K."/>
            <person name="Brown C.T."/>
            <person name="Hug L.A."/>
            <person name="Sharon I."/>
            <person name="Castelle C.J."/>
            <person name="Probst A.J."/>
            <person name="Thomas B.C."/>
            <person name="Singh A."/>
            <person name="Wilkins M.J."/>
            <person name="Karaoz U."/>
            <person name="Brodie E.L."/>
            <person name="Williams K.H."/>
            <person name="Hubbard S.S."/>
            <person name="Banfield J.F."/>
        </authorList>
    </citation>
    <scope>NUCLEOTIDE SEQUENCE [LARGE SCALE GENOMIC DNA]</scope>
</reference>
<feature type="transmembrane region" description="Helical" evidence="1">
    <location>
        <begin position="18"/>
        <end position="36"/>
    </location>
</feature>
<sequence>MDKQSAIKKLFDKKTKDYTYTITFFVIFSFFVFAVIRPNLITVFEINAKIKQLGEVDKIYGGQIDKIIGVQSVFEINRDNMYLLDEAISTQPEVNKVLFDVNISSDGGKLRSEKVTVSDINLKDKGSANKLKSFMLNMSLFGSFEDAMDFIKKIYAQRRLKLIPQMELGRPLDESTGSAELKIRLEIEGYYL</sequence>
<organism evidence="2 3">
    <name type="scientific">Candidatus Roizmanbacteria bacterium RIFCSPLOWO2_01_FULL_35_13</name>
    <dbReference type="NCBI Taxonomy" id="1802055"/>
    <lineage>
        <taxon>Bacteria</taxon>
        <taxon>Candidatus Roizmaniibacteriota</taxon>
    </lineage>
</organism>
<proteinExistence type="predicted"/>
<gene>
    <name evidence="2" type="ORF">A3A74_03595</name>
</gene>
<dbReference type="Gene3D" id="3.30.70.60">
    <property type="match status" value="1"/>
</dbReference>
<evidence type="ECO:0000313" key="2">
    <source>
        <dbReference type="EMBL" id="OGK39152.1"/>
    </source>
</evidence>
<keyword evidence="1" id="KW-0472">Membrane</keyword>
<protein>
    <submittedName>
        <fullName evidence="2">Uncharacterized protein</fullName>
    </submittedName>
</protein>
<dbReference type="Proteomes" id="UP000179270">
    <property type="component" value="Unassembled WGS sequence"/>
</dbReference>
<dbReference type="EMBL" id="MGAF01000056">
    <property type="protein sequence ID" value="OGK39152.1"/>
    <property type="molecule type" value="Genomic_DNA"/>
</dbReference>
<keyword evidence="1" id="KW-0812">Transmembrane</keyword>
<dbReference type="AlphaFoldDB" id="A0A1F7I794"/>